<dbReference type="PROSITE" id="PS51257">
    <property type="entry name" value="PROKAR_LIPOPROTEIN"/>
    <property type="match status" value="1"/>
</dbReference>
<dbReference type="AlphaFoldDB" id="A0A1F5EVR6"/>
<name>A0A1F5EVR6_9BACT</name>
<gene>
    <name evidence="1" type="ORF">A2Y64_03400</name>
</gene>
<protein>
    <submittedName>
        <fullName evidence="1">Uncharacterized protein</fullName>
    </submittedName>
</protein>
<evidence type="ECO:0000313" key="2">
    <source>
        <dbReference type="Proteomes" id="UP000177187"/>
    </source>
</evidence>
<organism evidence="1 2">
    <name type="scientific">Candidatus Coatesbacteria bacterium RBG_13_66_14</name>
    <dbReference type="NCBI Taxonomy" id="1817816"/>
    <lineage>
        <taxon>Bacteria</taxon>
        <taxon>Candidatus Coatesiibacteriota</taxon>
    </lineage>
</organism>
<comment type="caution">
    <text evidence="1">The sequence shown here is derived from an EMBL/GenBank/DDBJ whole genome shotgun (WGS) entry which is preliminary data.</text>
</comment>
<evidence type="ECO:0000313" key="1">
    <source>
        <dbReference type="EMBL" id="OGD71499.1"/>
    </source>
</evidence>
<dbReference type="EMBL" id="MFAF01000149">
    <property type="protein sequence ID" value="OGD71499.1"/>
    <property type="molecule type" value="Genomic_DNA"/>
</dbReference>
<proteinExistence type="predicted"/>
<sequence>MRRFLTVSAGIALAALALFLSACTLKHLTFYVGGLDYGLDLVVGHEGYVESAPGGYLFDAGRLVDENNPYQVILSSFAGADPRHVGFVRSLIGAHPRFEKRAPHFEPTTIYDPGAVAWIESCEWYVEESELFAAAQYLRSRAGAARRAWDEAAAPRTGITAVGGWGALRVTVEDGCFSTVEYQSADSPTRAALDGWGVIGAYEEYAEDSGAEARVAAVLLDENPPQLKGTYTLGAAFRLY</sequence>
<dbReference type="Proteomes" id="UP000177187">
    <property type="component" value="Unassembled WGS sequence"/>
</dbReference>
<accession>A0A1F5EVR6</accession>
<dbReference type="STRING" id="1817816.A2Y64_03400"/>
<reference evidence="1 2" key="1">
    <citation type="journal article" date="2016" name="Nat. Commun.">
        <title>Thousands of microbial genomes shed light on interconnected biogeochemical processes in an aquifer system.</title>
        <authorList>
            <person name="Anantharaman K."/>
            <person name="Brown C.T."/>
            <person name="Hug L.A."/>
            <person name="Sharon I."/>
            <person name="Castelle C.J."/>
            <person name="Probst A.J."/>
            <person name="Thomas B.C."/>
            <person name="Singh A."/>
            <person name="Wilkins M.J."/>
            <person name="Karaoz U."/>
            <person name="Brodie E.L."/>
            <person name="Williams K.H."/>
            <person name="Hubbard S.S."/>
            <person name="Banfield J.F."/>
        </authorList>
    </citation>
    <scope>NUCLEOTIDE SEQUENCE [LARGE SCALE GENOMIC DNA]</scope>
</reference>